<gene>
    <name evidence="1" type="ORF">DFQ12_2606</name>
</gene>
<dbReference type="Proteomes" id="UP000286246">
    <property type="component" value="Unassembled WGS sequence"/>
</dbReference>
<accession>A0A420B6G2</accession>
<reference evidence="1 2" key="1">
    <citation type="submission" date="2018-09" db="EMBL/GenBank/DDBJ databases">
        <title>Genomic Encyclopedia of Type Strains, Phase III (KMG-III): the genomes of soil and plant-associated and newly described type strains.</title>
        <authorList>
            <person name="Whitman W."/>
        </authorList>
    </citation>
    <scope>NUCLEOTIDE SEQUENCE [LARGE SCALE GENOMIC DNA]</scope>
    <source>
        <strain evidence="1 2">CECT 7938</strain>
    </source>
</reference>
<dbReference type="AlphaFoldDB" id="A0A420B6G2"/>
<protein>
    <submittedName>
        <fullName evidence="1">Uncharacterized protein</fullName>
    </submittedName>
</protein>
<name>A0A420B6G2_SPHD1</name>
<organism evidence="1 2">
    <name type="scientific">Sphingobacterium detergens</name>
    <dbReference type="NCBI Taxonomy" id="1145106"/>
    <lineage>
        <taxon>Bacteria</taxon>
        <taxon>Pseudomonadati</taxon>
        <taxon>Bacteroidota</taxon>
        <taxon>Sphingobacteriia</taxon>
        <taxon>Sphingobacteriales</taxon>
        <taxon>Sphingobacteriaceae</taxon>
        <taxon>Sphingobacterium</taxon>
    </lineage>
</organism>
<keyword evidence="2" id="KW-1185">Reference proteome</keyword>
<sequence length="42" mass="5148">MTYKKWFFNSIEPLFILVGQVTWKIDNDIKNRLSALYSIKYY</sequence>
<evidence type="ECO:0000313" key="1">
    <source>
        <dbReference type="EMBL" id="RKE52370.1"/>
    </source>
</evidence>
<evidence type="ECO:0000313" key="2">
    <source>
        <dbReference type="Proteomes" id="UP000286246"/>
    </source>
</evidence>
<dbReference type="EMBL" id="RAPY01000002">
    <property type="protein sequence ID" value="RKE52370.1"/>
    <property type="molecule type" value="Genomic_DNA"/>
</dbReference>
<proteinExistence type="predicted"/>
<comment type="caution">
    <text evidence="1">The sequence shown here is derived from an EMBL/GenBank/DDBJ whole genome shotgun (WGS) entry which is preliminary data.</text>
</comment>